<dbReference type="InterPro" id="IPR036028">
    <property type="entry name" value="SH3-like_dom_sf"/>
</dbReference>
<organism evidence="5">
    <name type="scientific">Gongylonema pulchrum</name>
    <dbReference type="NCBI Taxonomy" id="637853"/>
    <lineage>
        <taxon>Eukaryota</taxon>
        <taxon>Metazoa</taxon>
        <taxon>Ecdysozoa</taxon>
        <taxon>Nematoda</taxon>
        <taxon>Chromadorea</taxon>
        <taxon>Rhabditida</taxon>
        <taxon>Spirurina</taxon>
        <taxon>Spiruromorpha</taxon>
        <taxon>Spiruroidea</taxon>
        <taxon>Gongylonematidae</taxon>
        <taxon>Gongylonema</taxon>
    </lineage>
</organism>
<dbReference type="AlphaFoldDB" id="A0A183CZX2"/>
<gene>
    <name evidence="3" type="ORF">GPUH_LOCUS2015</name>
</gene>
<evidence type="ECO:0000313" key="4">
    <source>
        <dbReference type="Proteomes" id="UP000271098"/>
    </source>
</evidence>
<dbReference type="Pfam" id="PF12052">
    <property type="entry name" value="VGCC_beta4Aa_N"/>
    <property type="match status" value="1"/>
</dbReference>
<reference evidence="5" key="1">
    <citation type="submission" date="2016-06" db="UniProtKB">
        <authorList>
            <consortium name="WormBaseParasite"/>
        </authorList>
    </citation>
    <scope>IDENTIFICATION</scope>
</reference>
<name>A0A183CZX2_9BILA</name>
<keyword evidence="4" id="KW-1185">Reference proteome</keyword>
<dbReference type="WBParaSite" id="GPUH_0000201801-mRNA-1">
    <property type="protein sequence ID" value="GPUH_0000201801-mRNA-1"/>
    <property type="gene ID" value="GPUH_0000201801"/>
</dbReference>
<dbReference type="EMBL" id="UYRT01002785">
    <property type="protein sequence ID" value="VDK31526.1"/>
    <property type="molecule type" value="Genomic_DNA"/>
</dbReference>
<dbReference type="SUPFAM" id="SSF50044">
    <property type="entry name" value="SH3-domain"/>
    <property type="match status" value="1"/>
</dbReference>
<feature type="region of interest" description="Disordered" evidence="1">
    <location>
        <begin position="1"/>
        <end position="28"/>
    </location>
</feature>
<evidence type="ECO:0000256" key="1">
    <source>
        <dbReference type="SAM" id="MobiDB-lite"/>
    </source>
</evidence>
<proteinExistence type="predicted"/>
<dbReference type="PANTHER" id="PTHR11824">
    <property type="entry name" value="VOLTAGE-DEPENDENT CALCIUM CHANNEL BETA SUBUNIT"/>
    <property type="match status" value="1"/>
</dbReference>
<feature type="domain" description="Voltage-dependent L-type calcium channel subunit beta-1-4 N-terminal A" evidence="2">
    <location>
        <begin position="8"/>
        <end position="48"/>
    </location>
</feature>
<dbReference type="Proteomes" id="UP000271098">
    <property type="component" value="Unassembled WGS sequence"/>
</dbReference>
<dbReference type="Gene3D" id="2.30.30.40">
    <property type="entry name" value="SH3 Domains"/>
    <property type="match status" value="1"/>
</dbReference>
<accession>A0A183CZX2</accession>
<sequence>MTFRRQESGESNFSHHESDFDLDEGNRETLRRDAERSAALQLERAKYKPVAFAVCTNVEFDGTVDDDSPVHGCAVSFKMKDFLHIKEVRKQDWLALKGREISGVEV</sequence>
<protein>
    <submittedName>
        <fullName evidence="5">VGCC_beta4Aa_N domain-containing protein</fullName>
    </submittedName>
</protein>
<evidence type="ECO:0000313" key="3">
    <source>
        <dbReference type="EMBL" id="VDK31526.1"/>
    </source>
</evidence>
<dbReference type="InterPro" id="IPR046937">
    <property type="entry name" value="CAB1-4_N_A-dom"/>
</dbReference>
<dbReference type="OrthoDB" id="5962384at2759"/>
<evidence type="ECO:0000259" key="2">
    <source>
        <dbReference type="Pfam" id="PF12052"/>
    </source>
</evidence>
<evidence type="ECO:0000313" key="5">
    <source>
        <dbReference type="WBParaSite" id="GPUH_0000201801-mRNA-1"/>
    </source>
</evidence>
<reference evidence="3 4" key="2">
    <citation type="submission" date="2018-11" db="EMBL/GenBank/DDBJ databases">
        <authorList>
            <consortium name="Pathogen Informatics"/>
        </authorList>
    </citation>
    <scope>NUCLEOTIDE SEQUENCE [LARGE SCALE GENOMIC DNA]</scope>
</reference>